<evidence type="ECO:0000313" key="2">
    <source>
        <dbReference type="Proteomes" id="UP000177870"/>
    </source>
</evidence>
<dbReference type="RefSeq" id="WP_070396378.1">
    <property type="nucleotide sequence ID" value="NZ_CP017599.1"/>
</dbReference>
<dbReference type="Proteomes" id="UP000177870">
    <property type="component" value="Chromosome"/>
</dbReference>
<reference evidence="2" key="1">
    <citation type="submission" date="2016-10" db="EMBL/GenBank/DDBJ databases">
        <title>Comparative genomics uncovers the prolific and rare metabolic potential of the cyanobacterial genus Moorea.</title>
        <authorList>
            <person name="Leao T."/>
            <person name="Castelao G."/>
            <person name="Korobeynikov A."/>
            <person name="Monroe E.A."/>
            <person name="Podell S."/>
            <person name="Glukhov E."/>
            <person name="Allen E."/>
            <person name="Gerwick W.H."/>
            <person name="Gerwick L."/>
        </authorList>
    </citation>
    <scope>NUCLEOTIDE SEQUENCE [LARGE SCALE GENOMIC DNA]</scope>
    <source>
        <strain evidence="2">PAL-8-15-08-1</strain>
    </source>
</reference>
<proteinExistence type="predicted"/>
<gene>
    <name evidence="1" type="ORF">BJP34_35395</name>
</gene>
<protein>
    <submittedName>
        <fullName evidence="1">Uncharacterized protein</fullName>
    </submittedName>
</protein>
<dbReference type="EMBL" id="CP017599">
    <property type="protein sequence ID" value="AOX04013.1"/>
    <property type="molecule type" value="Genomic_DNA"/>
</dbReference>
<dbReference type="KEGG" id="mpro:BJP34_35395"/>
<dbReference type="AlphaFoldDB" id="A0A1D8U2G2"/>
<sequence length="80" mass="8724">MTATEEQTTGKNQYQYQETNPYIRGRAVAGSGNVSAGASHNKLTVKPVNESSFDAVTMSTDIIGQVKIRFKTETFPPIVD</sequence>
<evidence type="ECO:0000313" key="1">
    <source>
        <dbReference type="EMBL" id="AOX04013.1"/>
    </source>
</evidence>
<organism evidence="1 2">
    <name type="scientific">Moorena producens PAL-8-15-08-1</name>
    <dbReference type="NCBI Taxonomy" id="1458985"/>
    <lineage>
        <taxon>Bacteria</taxon>
        <taxon>Bacillati</taxon>
        <taxon>Cyanobacteriota</taxon>
        <taxon>Cyanophyceae</taxon>
        <taxon>Coleofasciculales</taxon>
        <taxon>Coleofasciculaceae</taxon>
        <taxon>Moorena</taxon>
    </lineage>
</organism>
<accession>A0A1D8U2G2</accession>
<dbReference type="OrthoDB" id="517757at2"/>
<name>A0A1D8U2G2_9CYAN</name>